<dbReference type="InParanoid" id="A0A163BGU8"/>
<evidence type="ECO:0000313" key="5">
    <source>
        <dbReference type="Proteomes" id="UP000077315"/>
    </source>
</evidence>
<keyword evidence="1" id="KW-0862">Zinc</keyword>
<dbReference type="RefSeq" id="XP_018299541.1">
    <property type="nucleotide sequence ID" value="XM_018442683.1"/>
</dbReference>
<dbReference type="InterPro" id="IPR036236">
    <property type="entry name" value="Znf_C2H2_sf"/>
</dbReference>
<accession>A0A163BGU8</accession>
<dbReference type="InterPro" id="IPR013087">
    <property type="entry name" value="Znf_C2H2_type"/>
</dbReference>
<dbReference type="EMBL" id="KV440971">
    <property type="protein sequence ID" value="OAD81501.1"/>
    <property type="molecule type" value="Genomic_DNA"/>
</dbReference>
<protein>
    <submittedName>
        <fullName evidence="4">C2H2-type zinc finger transcription factor</fullName>
    </submittedName>
</protein>
<evidence type="ECO:0000313" key="4">
    <source>
        <dbReference type="EMBL" id="OAD81501.1"/>
    </source>
</evidence>
<dbReference type="GeneID" id="29003589"/>
<dbReference type="VEuPathDB" id="FungiDB:PHYBLDRAFT_72594"/>
<dbReference type="SUPFAM" id="SSF57667">
    <property type="entry name" value="beta-beta-alpha zinc fingers"/>
    <property type="match status" value="1"/>
</dbReference>
<feature type="domain" description="C2H2-type" evidence="3">
    <location>
        <begin position="101"/>
        <end position="128"/>
    </location>
</feature>
<dbReference type="GO" id="GO:0008270">
    <property type="term" value="F:zinc ion binding"/>
    <property type="evidence" value="ECO:0007669"/>
    <property type="project" value="UniProtKB-KW"/>
</dbReference>
<gene>
    <name evidence="4" type="ORF">PHYBLDRAFT_72594</name>
</gene>
<organism evidence="4 5">
    <name type="scientific">Phycomyces blakesleeanus (strain ATCC 8743b / DSM 1359 / FGSC 10004 / NBRC 33097 / NRRL 1555)</name>
    <dbReference type="NCBI Taxonomy" id="763407"/>
    <lineage>
        <taxon>Eukaryota</taxon>
        <taxon>Fungi</taxon>
        <taxon>Fungi incertae sedis</taxon>
        <taxon>Mucoromycota</taxon>
        <taxon>Mucoromycotina</taxon>
        <taxon>Mucoromycetes</taxon>
        <taxon>Mucorales</taxon>
        <taxon>Phycomycetaceae</taxon>
        <taxon>Phycomyces</taxon>
    </lineage>
</organism>
<evidence type="ECO:0000256" key="1">
    <source>
        <dbReference type="PROSITE-ProRule" id="PRU00042"/>
    </source>
</evidence>
<proteinExistence type="predicted"/>
<dbReference type="AlphaFoldDB" id="A0A163BGU8"/>
<dbReference type="PROSITE" id="PS50157">
    <property type="entry name" value="ZINC_FINGER_C2H2_2"/>
    <property type="match status" value="1"/>
</dbReference>
<dbReference type="OrthoDB" id="6077919at2759"/>
<keyword evidence="1" id="KW-0863">Zinc-finger</keyword>
<feature type="region of interest" description="Disordered" evidence="2">
    <location>
        <begin position="82"/>
        <end position="104"/>
    </location>
</feature>
<dbReference type="SMART" id="SM00355">
    <property type="entry name" value="ZnF_C2H2"/>
    <property type="match status" value="2"/>
</dbReference>
<evidence type="ECO:0000259" key="3">
    <source>
        <dbReference type="PROSITE" id="PS50157"/>
    </source>
</evidence>
<evidence type="ECO:0000256" key="2">
    <source>
        <dbReference type="SAM" id="MobiDB-lite"/>
    </source>
</evidence>
<dbReference type="Proteomes" id="UP000077315">
    <property type="component" value="Unassembled WGS sequence"/>
</dbReference>
<keyword evidence="5" id="KW-1185">Reference proteome</keyword>
<name>A0A163BGU8_PHYB8</name>
<dbReference type="Gene3D" id="3.30.160.60">
    <property type="entry name" value="Classic Zinc Finger"/>
    <property type="match status" value="1"/>
</dbReference>
<feature type="compositionally biased region" description="Polar residues" evidence="2">
    <location>
        <begin position="85"/>
        <end position="100"/>
    </location>
</feature>
<sequence>MSLNSGLPTGRYERVEPSSRRIFMAHHRCHRLLQLPQDLLKATMKVLSNEYGLFQDYDHHPETLQQQVQYNLTSVVIRQYDPRNPLSQNTRASSPSSTNMHRCPECPYETDKKSNFDRHTKTHSGDRRLFCCPKCPKKYTKNYNLKRHINQRNC</sequence>
<reference evidence="5" key="1">
    <citation type="submission" date="2015-06" db="EMBL/GenBank/DDBJ databases">
        <title>Expansion of signal transduction pathways in fungi by whole-genome duplication.</title>
        <authorList>
            <consortium name="DOE Joint Genome Institute"/>
            <person name="Corrochano L.M."/>
            <person name="Kuo A."/>
            <person name="Marcet-Houben M."/>
            <person name="Polaino S."/>
            <person name="Salamov A."/>
            <person name="Villalobos J.M."/>
            <person name="Alvarez M.I."/>
            <person name="Avalos J."/>
            <person name="Benito E.P."/>
            <person name="Benoit I."/>
            <person name="Burger G."/>
            <person name="Camino L.P."/>
            <person name="Canovas D."/>
            <person name="Cerda-Olmedo E."/>
            <person name="Cheng J.-F."/>
            <person name="Dominguez A."/>
            <person name="Elias M."/>
            <person name="Eslava A.P."/>
            <person name="Glaser F."/>
            <person name="Grimwood J."/>
            <person name="Gutierrez G."/>
            <person name="Heitman J."/>
            <person name="Henrissat B."/>
            <person name="Iturriaga E.A."/>
            <person name="Lang B.F."/>
            <person name="Lavin J.L."/>
            <person name="Lee S."/>
            <person name="Li W."/>
            <person name="Lindquist E."/>
            <person name="Lopez-Garcia S."/>
            <person name="Luque E.M."/>
            <person name="Marcos A.T."/>
            <person name="Martin J."/>
            <person name="McCluskey K."/>
            <person name="Medina H.R."/>
            <person name="Miralles-Duran A."/>
            <person name="Miyazaki A."/>
            <person name="Munoz-Torres E."/>
            <person name="Oguiza J.A."/>
            <person name="Ohm R."/>
            <person name="Olmedo M."/>
            <person name="Orejas M."/>
            <person name="Ortiz-Castellanos L."/>
            <person name="Pisabarro A.G."/>
            <person name="Rodriguez-Romero J."/>
            <person name="Ruiz-Herrera J."/>
            <person name="Ruiz-Vazquez R."/>
            <person name="Sanz C."/>
            <person name="Schackwitz W."/>
            <person name="Schmutz J."/>
            <person name="Shahriari M."/>
            <person name="Shelest E."/>
            <person name="Silva-Franco F."/>
            <person name="Soanes D."/>
            <person name="Syed K."/>
            <person name="Tagua V.G."/>
            <person name="Talbot N.J."/>
            <person name="Thon M."/>
            <person name="De vries R.P."/>
            <person name="Wiebenga A."/>
            <person name="Yadav J.S."/>
            <person name="Braun E.L."/>
            <person name="Baker S."/>
            <person name="Garre V."/>
            <person name="Horwitz B."/>
            <person name="Torres-Martinez S."/>
            <person name="Idnurm A."/>
            <person name="Herrera-Estrella A."/>
            <person name="Gabaldon T."/>
            <person name="Grigoriev I.V."/>
        </authorList>
    </citation>
    <scope>NUCLEOTIDE SEQUENCE [LARGE SCALE GENOMIC DNA]</scope>
    <source>
        <strain evidence="5">NRRL 1555(-)</strain>
    </source>
</reference>
<keyword evidence="1" id="KW-0479">Metal-binding</keyword>